<organism evidence="2 3">
    <name type="scientific">Chryseomicrobium palamuruense</name>
    <dbReference type="NCBI Taxonomy" id="682973"/>
    <lineage>
        <taxon>Bacteria</taxon>
        <taxon>Bacillati</taxon>
        <taxon>Bacillota</taxon>
        <taxon>Bacilli</taxon>
        <taxon>Bacillales</taxon>
        <taxon>Caryophanaceae</taxon>
        <taxon>Chryseomicrobium</taxon>
    </lineage>
</organism>
<comment type="caution">
    <text evidence="2">The sequence shown here is derived from an EMBL/GenBank/DDBJ whole genome shotgun (WGS) entry which is preliminary data.</text>
</comment>
<dbReference type="EMBL" id="JBHSEF010000023">
    <property type="protein sequence ID" value="MFC4355472.1"/>
    <property type="molecule type" value="Genomic_DNA"/>
</dbReference>
<gene>
    <name evidence="2" type="ORF">ACFO0S_10460</name>
</gene>
<keyword evidence="1" id="KW-0472">Membrane</keyword>
<keyword evidence="3" id="KW-1185">Reference proteome</keyword>
<feature type="transmembrane region" description="Helical" evidence="1">
    <location>
        <begin position="6"/>
        <end position="32"/>
    </location>
</feature>
<proteinExistence type="predicted"/>
<dbReference type="Proteomes" id="UP001595733">
    <property type="component" value="Unassembled WGS sequence"/>
</dbReference>
<evidence type="ECO:0000256" key="1">
    <source>
        <dbReference type="SAM" id="Phobius"/>
    </source>
</evidence>
<evidence type="ECO:0008006" key="4">
    <source>
        <dbReference type="Google" id="ProtNLM"/>
    </source>
</evidence>
<evidence type="ECO:0000313" key="2">
    <source>
        <dbReference type="EMBL" id="MFC4355472.1"/>
    </source>
</evidence>
<name>A0ABV8UVX1_9BACL</name>
<keyword evidence="1" id="KW-0812">Transmembrane</keyword>
<keyword evidence="1" id="KW-1133">Transmembrane helix</keyword>
<sequence>MSGFASVGIGLFSLIYLLFILAMIGFVIWFMVQLIATQREKVQALKEISAQLRERNLSTTKS</sequence>
<reference evidence="3" key="1">
    <citation type="journal article" date="2019" name="Int. J. Syst. Evol. Microbiol.">
        <title>The Global Catalogue of Microorganisms (GCM) 10K type strain sequencing project: providing services to taxonomists for standard genome sequencing and annotation.</title>
        <authorList>
            <consortium name="The Broad Institute Genomics Platform"/>
            <consortium name="The Broad Institute Genome Sequencing Center for Infectious Disease"/>
            <person name="Wu L."/>
            <person name="Ma J."/>
        </authorList>
    </citation>
    <scope>NUCLEOTIDE SEQUENCE [LARGE SCALE GENOMIC DNA]</scope>
    <source>
        <strain evidence="3">CCUG 50353</strain>
    </source>
</reference>
<evidence type="ECO:0000313" key="3">
    <source>
        <dbReference type="Proteomes" id="UP001595733"/>
    </source>
</evidence>
<accession>A0ABV8UVX1</accession>
<dbReference type="RefSeq" id="WP_378141957.1">
    <property type="nucleotide sequence ID" value="NZ_JBHSEF010000023.1"/>
</dbReference>
<protein>
    <recommendedName>
        <fullName evidence="4">DUF4083 domain-containing protein</fullName>
    </recommendedName>
</protein>